<dbReference type="EMBL" id="UFXP01000001">
    <property type="protein sequence ID" value="STC74757.1"/>
    <property type="molecule type" value="Genomic_DNA"/>
</dbReference>
<reference evidence="1 2" key="1">
    <citation type="submission" date="2018-06" db="EMBL/GenBank/DDBJ databases">
        <authorList>
            <consortium name="Pathogen Informatics"/>
            <person name="Doyle S."/>
        </authorList>
    </citation>
    <scope>NUCLEOTIDE SEQUENCE [LARGE SCALE GENOMIC DNA]</scope>
    <source>
        <strain evidence="1 2">NCTC10289</strain>
    </source>
</reference>
<evidence type="ECO:0000313" key="1">
    <source>
        <dbReference type="EMBL" id="STC74757.1"/>
    </source>
</evidence>
<dbReference type="AlphaFoldDB" id="A0A376CU69"/>
<protein>
    <submittedName>
        <fullName evidence="1">Uncharacterized protein</fullName>
    </submittedName>
</protein>
<accession>A0A376CU69</accession>
<sequence length="165" mass="18062">MVAVAAAITSLGIFVSEQLPNPREVESAGFKYTDEIPGHSRLSDVSGSTRKLEPDEFAAFKADNASSVEELYEAKVDFTLQRIRNYPLIIKLEDSEGRVFRGKAAECEEEVRSLPTACTSSFIIPASALGPSTFRIEVEAVFGEGFHDQPLPMYKEIQASVELSA</sequence>
<dbReference type="Proteomes" id="UP000254287">
    <property type="component" value="Unassembled WGS sequence"/>
</dbReference>
<organism evidence="1 2">
    <name type="scientific">Corynebacterium minutissimum</name>
    <dbReference type="NCBI Taxonomy" id="38301"/>
    <lineage>
        <taxon>Bacteria</taxon>
        <taxon>Bacillati</taxon>
        <taxon>Actinomycetota</taxon>
        <taxon>Actinomycetes</taxon>
        <taxon>Mycobacteriales</taxon>
        <taxon>Corynebacteriaceae</taxon>
        <taxon>Corynebacterium</taxon>
    </lineage>
</organism>
<proteinExistence type="predicted"/>
<name>A0A376CU69_9CORY</name>
<gene>
    <name evidence="1" type="ORF">NCTC10289_00467</name>
</gene>
<evidence type="ECO:0000313" key="2">
    <source>
        <dbReference type="Proteomes" id="UP000254287"/>
    </source>
</evidence>